<evidence type="ECO:0000256" key="5">
    <source>
        <dbReference type="ARBA" id="ARBA00023136"/>
    </source>
</evidence>
<feature type="transmembrane region" description="Helical" evidence="6">
    <location>
        <begin position="171"/>
        <end position="193"/>
    </location>
</feature>
<accession>A0A399JBL6</accession>
<dbReference type="EMBL" id="QQXK01000012">
    <property type="protein sequence ID" value="RII42440.1"/>
    <property type="molecule type" value="Genomic_DNA"/>
</dbReference>
<feature type="transmembrane region" description="Helical" evidence="6">
    <location>
        <begin position="29"/>
        <end position="55"/>
    </location>
</feature>
<comment type="caution">
    <text evidence="7">The sequence shown here is derived from an EMBL/GenBank/DDBJ whole genome shotgun (WGS) entry which is preliminary data.</text>
</comment>
<name>A0A399JBL6_9MICC</name>
<dbReference type="InterPro" id="IPR001123">
    <property type="entry name" value="LeuE-type"/>
</dbReference>
<dbReference type="GO" id="GO:0015171">
    <property type="term" value="F:amino acid transmembrane transporter activity"/>
    <property type="evidence" value="ECO:0007669"/>
    <property type="project" value="TreeGrafter"/>
</dbReference>
<dbReference type="PANTHER" id="PTHR30086:SF20">
    <property type="entry name" value="ARGININE EXPORTER PROTEIN ARGO-RELATED"/>
    <property type="match status" value="1"/>
</dbReference>
<comment type="subcellular location">
    <subcellularLocation>
        <location evidence="1">Cell membrane</location>
        <topology evidence="1">Multi-pass membrane protein</topology>
    </subcellularLocation>
</comment>
<dbReference type="AlphaFoldDB" id="A0A399JBL6"/>
<keyword evidence="2" id="KW-1003">Cell membrane</keyword>
<dbReference type="RefSeq" id="WP_119424567.1">
    <property type="nucleotide sequence ID" value="NZ_QQXK01000012.1"/>
</dbReference>
<proteinExistence type="predicted"/>
<keyword evidence="3 6" id="KW-0812">Transmembrane</keyword>
<evidence type="ECO:0000256" key="3">
    <source>
        <dbReference type="ARBA" id="ARBA00022692"/>
    </source>
</evidence>
<feature type="transmembrane region" description="Helical" evidence="6">
    <location>
        <begin position="101"/>
        <end position="119"/>
    </location>
</feature>
<keyword evidence="8" id="KW-1185">Reference proteome</keyword>
<feature type="transmembrane region" description="Helical" evidence="6">
    <location>
        <begin position="139"/>
        <end position="159"/>
    </location>
</feature>
<feature type="transmembrane region" description="Helical" evidence="6">
    <location>
        <begin position="61"/>
        <end position="80"/>
    </location>
</feature>
<keyword evidence="4 6" id="KW-1133">Transmembrane helix</keyword>
<sequence length="199" mass="20839">MLSGLALIVAIGAQNAYVLRTGLSAKRSVVLVVSLVCALSDTVLIVAGVAGIGFLSSAAPWVLTLLRVAALLFLLVYGALSLRRALGPGGGLEAQSAAAPGLGAALATVLAFTWLNPHVYLDTVLFLGSLAGNYGENRWFFALGACVASWLWFFALGIGARKLRPLFAKAWTWRVLDGLIALIMFALAVGLIVELFSHA</sequence>
<dbReference type="Pfam" id="PF01810">
    <property type="entry name" value="LysE"/>
    <property type="match status" value="1"/>
</dbReference>
<gene>
    <name evidence="7" type="ORF">DWB68_07650</name>
</gene>
<evidence type="ECO:0000313" key="8">
    <source>
        <dbReference type="Proteomes" id="UP000265419"/>
    </source>
</evidence>
<reference evidence="7 8" key="1">
    <citation type="submission" date="2018-07" db="EMBL/GenBank/DDBJ databases">
        <title>Arthrobacter sp. nov., isolated from raw cow's milk with high bacterial count.</title>
        <authorList>
            <person name="Hahne J."/>
            <person name="Isele D."/>
            <person name="Lipski A."/>
        </authorList>
    </citation>
    <scope>NUCLEOTIDE SEQUENCE [LARGE SCALE GENOMIC DNA]</scope>
    <source>
        <strain evidence="7 8">JZ R-35</strain>
    </source>
</reference>
<evidence type="ECO:0000256" key="6">
    <source>
        <dbReference type="SAM" id="Phobius"/>
    </source>
</evidence>
<evidence type="ECO:0000256" key="1">
    <source>
        <dbReference type="ARBA" id="ARBA00004651"/>
    </source>
</evidence>
<keyword evidence="5 6" id="KW-0472">Membrane</keyword>
<dbReference type="PANTHER" id="PTHR30086">
    <property type="entry name" value="ARGININE EXPORTER PROTEIN ARGO"/>
    <property type="match status" value="1"/>
</dbReference>
<evidence type="ECO:0000313" key="7">
    <source>
        <dbReference type="EMBL" id="RII42440.1"/>
    </source>
</evidence>
<evidence type="ECO:0000256" key="2">
    <source>
        <dbReference type="ARBA" id="ARBA00022475"/>
    </source>
</evidence>
<evidence type="ECO:0000256" key="4">
    <source>
        <dbReference type="ARBA" id="ARBA00022989"/>
    </source>
</evidence>
<organism evidence="7 8">
    <name type="scientific">Galactobacter valiniphilus</name>
    <dbReference type="NCBI Taxonomy" id="2676122"/>
    <lineage>
        <taxon>Bacteria</taxon>
        <taxon>Bacillati</taxon>
        <taxon>Actinomycetota</taxon>
        <taxon>Actinomycetes</taxon>
        <taxon>Micrococcales</taxon>
        <taxon>Micrococcaceae</taxon>
        <taxon>Galactobacter</taxon>
    </lineage>
</organism>
<dbReference type="GO" id="GO:0005886">
    <property type="term" value="C:plasma membrane"/>
    <property type="evidence" value="ECO:0007669"/>
    <property type="project" value="UniProtKB-SubCell"/>
</dbReference>
<dbReference type="Proteomes" id="UP000265419">
    <property type="component" value="Unassembled WGS sequence"/>
</dbReference>
<protein>
    <submittedName>
        <fullName evidence="7">Amino acid transporter</fullName>
    </submittedName>
</protein>